<feature type="domain" description="ABC transporter" evidence="5">
    <location>
        <begin position="6"/>
        <end position="229"/>
    </location>
</feature>
<evidence type="ECO:0000256" key="2">
    <source>
        <dbReference type="ARBA" id="ARBA00022448"/>
    </source>
</evidence>
<evidence type="ECO:0000313" key="7">
    <source>
        <dbReference type="Proteomes" id="UP000319941"/>
    </source>
</evidence>
<dbReference type="Proteomes" id="UP000319941">
    <property type="component" value="Unassembled WGS sequence"/>
</dbReference>
<dbReference type="GO" id="GO:0016887">
    <property type="term" value="F:ATP hydrolysis activity"/>
    <property type="evidence" value="ECO:0007669"/>
    <property type="project" value="InterPro"/>
</dbReference>
<sequence length="260" mass="28701">MVSLGLTLNNARIDYAGHTLFRDLTARLDAGSWTALLGRSGCGKSSLLRLLAGLEMPDRHQLELHTDDGRPLVGRIAWMAQQDLLLPWRRVLDNLCLGDDLHRRPRNVARARELLSAVGLEGREHSWPDALSGGQRQRVALARTLYQEAPVVMMDEPFSAVDAITRLELHDLASRLLDGRTVLMVTHDPLEALRLADQLLVLRPDAREGYGAVLDRLPGLSPPRPVPLDTPALQQAQAELIARLRDPNEAFIPAAAEVNA</sequence>
<dbReference type="InterPro" id="IPR003439">
    <property type="entry name" value="ABC_transporter-like_ATP-bd"/>
</dbReference>
<dbReference type="EMBL" id="VNFH01000009">
    <property type="protein sequence ID" value="TVU68863.1"/>
    <property type="molecule type" value="Genomic_DNA"/>
</dbReference>
<dbReference type="GO" id="GO:0005524">
    <property type="term" value="F:ATP binding"/>
    <property type="evidence" value="ECO:0007669"/>
    <property type="project" value="UniProtKB-KW"/>
</dbReference>
<evidence type="ECO:0000256" key="4">
    <source>
        <dbReference type="ARBA" id="ARBA00022840"/>
    </source>
</evidence>
<dbReference type="PROSITE" id="PS00211">
    <property type="entry name" value="ABC_TRANSPORTER_1"/>
    <property type="match status" value="1"/>
</dbReference>
<dbReference type="STRING" id="553385.GCA_000591415_02862"/>
<dbReference type="PANTHER" id="PTHR42788">
    <property type="entry name" value="TAURINE IMPORT ATP-BINDING PROTEIN-RELATED"/>
    <property type="match status" value="1"/>
</dbReference>
<comment type="similarity">
    <text evidence="1">Belongs to the ABC transporter superfamily.</text>
</comment>
<dbReference type="OrthoDB" id="9802264at2"/>
<organism evidence="6 7">
    <name type="scientific">Cobetia crustatorum</name>
    <dbReference type="NCBI Taxonomy" id="553385"/>
    <lineage>
        <taxon>Bacteria</taxon>
        <taxon>Pseudomonadati</taxon>
        <taxon>Pseudomonadota</taxon>
        <taxon>Gammaproteobacteria</taxon>
        <taxon>Oceanospirillales</taxon>
        <taxon>Halomonadaceae</taxon>
        <taxon>Cobetia</taxon>
    </lineage>
</organism>
<dbReference type="InterPro" id="IPR003593">
    <property type="entry name" value="AAA+_ATPase"/>
</dbReference>
<keyword evidence="7" id="KW-1185">Reference proteome</keyword>
<dbReference type="SUPFAM" id="SSF52540">
    <property type="entry name" value="P-loop containing nucleoside triphosphate hydrolases"/>
    <property type="match status" value="1"/>
</dbReference>
<dbReference type="Pfam" id="PF00005">
    <property type="entry name" value="ABC_tran"/>
    <property type="match status" value="1"/>
</dbReference>
<protein>
    <submittedName>
        <fullName evidence="6">ABC transporter ATP-binding protein</fullName>
    </submittedName>
</protein>
<accession>A0A558HIA9</accession>
<dbReference type="AlphaFoldDB" id="A0A558HIA9"/>
<keyword evidence="2" id="KW-0813">Transport</keyword>
<reference evidence="6 7" key="1">
    <citation type="submission" date="2019-07" db="EMBL/GenBank/DDBJ databases">
        <title>Diversity of Bacteria from Kongsfjorden, Arctic.</title>
        <authorList>
            <person name="Yu Y."/>
        </authorList>
    </citation>
    <scope>NUCLEOTIDE SEQUENCE [LARGE SCALE GENOMIC DNA]</scope>
    <source>
        <strain evidence="6 7">SM1923</strain>
    </source>
</reference>
<dbReference type="PROSITE" id="PS50893">
    <property type="entry name" value="ABC_TRANSPORTER_2"/>
    <property type="match status" value="1"/>
</dbReference>
<name>A0A558HIA9_9GAMM</name>
<evidence type="ECO:0000256" key="3">
    <source>
        <dbReference type="ARBA" id="ARBA00022741"/>
    </source>
</evidence>
<gene>
    <name evidence="6" type="ORF">FQP86_13255</name>
</gene>
<comment type="caution">
    <text evidence="6">The sequence shown here is derived from an EMBL/GenBank/DDBJ whole genome shotgun (WGS) entry which is preliminary data.</text>
</comment>
<dbReference type="PANTHER" id="PTHR42788:SF19">
    <property type="entry name" value="ALIPHATIC SULFONATES IMPORT ATP-BINDING PROTEIN SSUB 2"/>
    <property type="match status" value="1"/>
</dbReference>
<proteinExistence type="inferred from homology"/>
<evidence type="ECO:0000313" key="6">
    <source>
        <dbReference type="EMBL" id="TVU68863.1"/>
    </source>
</evidence>
<evidence type="ECO:0000256" key="1">
    <source>
        <dbReference type="ARBA" id="ARBA00005417"/>
    </source>
</evidence>
<keyword evidence="3" id="KW-0547">Nucleotide-binding</keyword>
<dbReference type="Gene3D" id="3.40.50.300">
    <property type="entry name" value="P-loop containing nucleotide triphosphate hydrolases"/>
    <property type="match status" value="1"/>
</dbReference>
<dbReference type="InterPro" id="IPR027417">
    <property type="entry name" value="P-loop_NTPase"/>
</dbReference>
<dbReference type="InterPro" id="IPR017871">
    <property type="entry name" value="ABC_transporter-like_CS"/>
</dbReference>
<keyword evidence="4 6" id="KW-0067">ATP-binding</keyword>
<dbReference type="InterPro" id="IPR050166">
    <property type="entry name" value="ABC_transporter_ATP-bind"/>
</dbReference>
<dbReference type="SMART" id="SM00382">
    <property type="entry name" value="AAA"/>
    <property type="match status" value="1"/>
</dbReference>
<evidence type="ECO:0000259" key="5">
    <source>
        <dbReference type="PROSITE" id="PS50893"/>
    </source>
</evidence>